<dbReference type="GO" id="GO:0005829">
    <property type="term" value="C:cytosol"/>
    <property type="evidence" value="ECO:0007669"/>
    <property type="project" value="TreeGrafter"/>
</dbReference>
<proteinExistence type="inferred from homology"/>
<comment type="cofactor">
    <cofactor evidence="1">
        <name>pyridoxal 5'-phosphate</name>
        <dbReference type="ChEBI" id="CHEBI:597326"/>
    </cofactor>
</comment>
<name>A0A0L7L2P3_OPEBR</name>
<feature type="domain" description="DUF4780" evidence="6">
    <location>
        <begin position="364"/>
        <end position="458"/>
    </location>
</feature>
<dbReference type="Pfam" id="PF01212">
    <property type="entry name" value="Beta_elim_lyase"/>
    <property type="match status" value="1"/>
</dbReference>
<feature type="region of interest" description="Disordered" evidence="4">
    <location>
        <begin position="155"/>
        <end position="199"/>
    </location>
</feature>
<evidence type="ECO:0000313" key="7">
    <source>
        <dbReference type="EMBL" id="KOB69680.1"/>
    </source>
</evidence>
<dbReference type="InterPro" id="IPR031961">
    <property type="entry name" value="DUF4780"/>
</dbReference>
<dbReference type="STRING" id="104452.A0A0L7L2P3"/>
<dbReference type="Pfam" id="PF16012">
    <property type="entry name" value="DUF4780"/>
    <property type="match status" value="2"/>
</dbReference>
<evidence type="ECO:0000256" key="2">
    <source>
        <dbReference type="ARBA" id="ARBA00006966"/>
    </source>
</evidence>
<dbReference type="InterPro" id="IPR015421">
    <property type="entry name" value="PyrdxlP-dep_Trfase_major"/>
</dbReference>
<accession>A0A0L7L2P3</accession>
<feature type="compositionally biased region" description="Basic and acidic residues" evidence="4">
    <location>
        <begin position="167"/>
        <end position="179"/>
    </location>
</feature>
<evidence type="ECO:0000313" key="8">
    <source>
        <dbReference type="Proteomes" id="UP000037510"/>
    </source>
</evidence>
<evidence type="ECO:0000259" key="5">
    <source>
        <dbReference type="Pfam" id="PF01212"/>
    </source>
</evidence>
<dbReference type="InterPro" id="IPR015424">
    <property type="entry name" value="PyrdxlP-dep_Trfase"/>
</dbReference>
<feature type="domain" description="DUF4780" evidence="6">
    <location>
        <begin position="211"/>
        <end position="362"/>
    </location>
</feature>
<evidence type="ECO:0008006" key="9">
    <source>
        <dbReference type="Google" id="ProtNLM"/>
    </source>
</evidence>
<dbReference type="SUPFAM" id="SSF53383">
    <property type="entry name" value="PLP-dependent transferases"/>
    <property type="match status" value="1"/>
</dbReference>
<dbReference type="PANTHER" id="PTHR48097">
    <property type="entry name" value="L-THREONINE ALDOLASE-RELATED"/>
    <property type="match status" value="1"/>
</dbReference>
<keyword evidence="3" id="KW-0663">Pyridoxal phosphate</keyword>
<dbReference type="Proteomes" id="UP000037510">
    <property type="component" value="Unassembled WGS sequence"/>
</dbReference>
<dbReference type="GO" id="GO:0006567">
    <property type="term" value="P:L-threonine catabolic process"/>
    <property type="evidence" value="ECO:0007669"/>
    <property type="project" value="TreeGrafter"/>
</dbReference>
<sequence length="515" mass="55560">MAFIVDLRSDTVTKPTDAMKHAIANSAVGDDVFGEDPTVNALESKIAALLGKQAALFVPSCTMANLIAGETFDRSEEVLLASLEPAVSIAPCLEDDQLEVSGSLAAAPVMVASISKPPKLNGAARKRFRRLLAANVGVHEARALALKPWTQIPIQNVPFDPKPNKRQRLEDESPKEQPKKAPSLEAPSGGNPKPSFKPVAEAKRVGIRNATSMSDDQMKKVHRALTLAMLKIGDRGKGPKLAGFTHKAGWILITCQNQESLGWLESEIPRVKSWTGAELSIIPKSELPKPTVAITFVPSSEVESIDVAIHLLRTQNEGLYTELWKVLHSKSEENGHVVTFSLDELSVEALAAVDFQATLGFKKSWTGAELSIIPKSELPKPTVAITFVPSSEVESIDEAIYLLRTQNEGLYTELWKVLHSKSEENGHVVTFSLDELSVEALAAVNFQATLGFKKVTFKVWGSEGKPTTAVEPDPQPSTSGGQSNAKQSFGGPRARSVAARRPSRPGPQCLAGPPR</sequence>
<feature type="compositionally biased region" description="Low complexity" evidence="4">
    <location>
        <begin position="490"/>
        <end position="500"/>
    </location>
</feature>
<dbReference type="AlphaFoldDB" id="A0A0L7L2P3"/>
<comment type="similarity">
    <text evidence="2">Belongs to the threonine aldolase family.</text>
</comment>
<comment type="caution">
    <text evidence="7">The sequence shown here is derived from an EMBL/GenBank/DDBJ whole genome shotgun (WGS) entry which is preliminary data.</text>
</comment>
<gene>
    <name evidence="7" type="ORF">OBRU01_16463</name>
</gene>
<evidence type="ECO:0000256" key="4">
    <source>
        <dbReference type="SAM" id="MobiDB-lite"/>
    </source>
</evidence>
<organism evidence="7 8">
    <name type="scientific">Operophtera brumata</name>
    <name type="common">Winter moth</name>
    <name type="synonym">Phalaena brumata</name>
    <dbReference type="NCBI Taxonomy" id="104452"/>
    <lineage>
        <taxon>Eukaryota</taxon>
        <taxon>Metazoa</taxon>
        <taxon>Ecdysozoa</taxon>
        <taxon>Arthropoda</taxon>
        <taxon>Hexapoda</taxon>
        <taxon>Insecta</taxon>
        <taxon>Pterygota</taxon>
        <taxon>Neoptera</taxon>
        <taxon>Endopterygota</taxon>
        <taxon>Lepidoptera</taxon>
        <taxon>Glossata</taxon>
        <taxon>Ditrysia</taxon>
        <taxon>Geometroidea</taxon>
        <taxon>Geometridae</taxon>
        <taxon>Larentiinae</taxon>
        <taxon>Operophtera</taxon>
    </lineage>
</organism>
<dbReference type="InterPro" id="IPR001597">
    <property type="entry name" value="ArAA_b-elim_lyase/Thr_aldolase"/>
</dbReference>
<evidence type="ECO:0000256" key="1">
    <source>
        <dbReference type="ARBA" id="ARBA00001933"/>
    </source>
</evidence>
<keyword evidence="8" id="KW-1185">Reference proteome</keyword>
<dbReference type="Gene3D" id="3.40.640.10">
    <property type="entry name" value="Type I PLP-dependent aspartate aminotransferase-like (Major domain)"/>
    <property type="match status" value="1"/>
</dbReference>
<reference evidence="7 8" key="1">
    <citation type="journal article" date="2015" name="Genome Biol. Evol.">
        <title>The genome of winter moth (Operophtera brumata) provides a genomic perspective on sexual dimorphism and phenology.</title>
        <authorList>
            <person name="Derks M.F."/>
            <person name="Smit S."/>
            <person name="Salis L."/>
            <person name="Schijlen E."/>
            <person name="Bossers A."/>
            <person name="Mateman C."/>
            <person name="Pijl A.S."/>
            <person name="de Ridder D."/>
            <person name="Groenen M.A."/>
            <person name="Visser M.E."/>
            <person name="Megens H.J."/>
        </authorList>
    </citation>
    <scope>NUCLEOTIDE SEQUENCE [LARGE SCALE GENOMIC DNA]</scope>
    <source>
        <strain evidence="7">WM2013NL</strain>
        <tissue evidence="7">Head and thorax</tissue>
    </source>
</reference>
<protein>
    <recommendedName>
        <fullName evidence="9">DUF4780 domain-containing protein</fullName>
    </recommendedName>
</protein>
<feature type="domain" description="Aromatic amino acid beta-eliminating lyase/threonine aldolase" evidence="5">
    <location>
        <begin position="6"/>
        <end position="79"/>
    </location>
</feature>
<evidence type="ECO:0000259" key="6">
    <source>
        <dbReference type="Pfam" id="PF16012"/>
    </source>
</evidence>
<feature type="compositionally biased region" description="Polar residues" evidence="4">
    <location>
        <begin position="476"/>
        <end position="487"/>
    </location>
</feature>
<feature type="region of interest" description="Disordered" evidence="4">
    <location>
        <begin position="464"/>
        <end position="515"/>
    </location>
</feature>
<evidence type="ECO:0000256" key="3">
    <source>
        <dbReference type="ARBA" id="ARBA00022898"/>
    </source>
</evidence>
<dbReference type="GO" id="GO:0006545">
    <property type="term" value="P:glycine biosynthetic process"/>
    <property type="evidence" value="ECO:0007669"/>
    <property type="project" value="TreeGrafter"/>
</dbReference>
<dbReference type="EMBL" id="JTDY01003355">
    <property type="protein sequence ID" value="KOB69680.1"/>
    <property type="molecule type" value="Genomic_DNA"/>
</dbReference>
<dbReference type="PANTHER" id="PTHR48097:SF9">
    <property type="entry name" value="L-THREONINE ALDOLASE"/>
    <property type="match status" value="1"/>
</dbReference>
<dbReference type="GO" id="GO:0008732">
    <property type="term" value="F:L-allo-threonine aldolase activity"/>
    <property type="evidence" value="ECO:0007669"/>
    <property type="project" value="TreeGrafter"/>
</dbReference>